<keyword evidence="4" id="KW-1185">Reference proteome</keyword>
<dbReference type="Pfam" id="PF04186">
    <property type="entry name" value="FxsA"/>
    <property type="match status" value="1"/>
</dbReference>
<gene>
    <name evidence="3" type="ORF">Mal4_12690</name>
</gene>
<name>A0A517Z3E7_9PLAN</name>
<evidence type="ECO:0000313" key="3">
    <source>
        <dbReference type="EMBL" id="QDU36966.1"/>
    </source>
</evidence>
<reference evidence="3 4" key="1">
    <citation type="submission" date="2019-02" db="EMBL/GenBank/DDBJ databases">
        <title>Deep-cultivation of Planctomycetes and their phenomic and genomic characterization uncovers novel biology.</title>
        <authorList>
            <person name="Wiegand S."/>
            <person name="Jogler M."/>
            <person name="Boedeker C."/>
            <person name="Pinto D."/>
            <person name="Vollmers J."/>
            <person name="Rivas-Marin E."/>
            <person name="Kohn T."/>
            <person name="Peeters S.H."/>
            <person name="Heuer A."/>
            <person name="Rast P."/>
            <person name="Oberbeckmann S."/>
            <person name="Bunk B."/>
            <person name="Jeske O."/>
            <person name="Meyerdierks A."/>
            <person name="Storesund J.E."/>
            <person name="Kallscheuer N."/>
            <person name="Luecker S."/>
            <person name="Lage O.M."/>
            <person name="Pohl T."/>
            <person name="Merkel B.J."/>
            <person name="Hornburger P."/>
            <person name="Mueller R.-W."/>
            <person name="Bruemmer F."/>
            <person name="Labrenz M."/>
            <person name="Spormann A.M."/>
            <person name="Op den Camp H."/>
            <person name="Overmann J."/>
            <person name="Amann R."/>
            <person name="Jetten M.S.M."/>
            <person name="Mascher T."/>
            <person name="Medema M.H."/>
            <person name="Devos D.P."/>
            <person name="Kaster A.-K."/>
            <person name="Ovreas L."/>
            <person name="Rohde M."/>
            <person name="Galperin M.Y."/>
            <person name="Jogler C."/>
        </authorList>
    </citation>
    <scope>NUCLEOTIDE SEQUENCE [LARGE SCALE GENOMIC DNA]</scope>
    <source>
        <strain evidence="3 4">Mal4</strain>
    </source>
</reference>
<accession>A0A517Z3E7</accession>
<keyword evidence="2" id="KW-0472">Membrane</keyword>
<evidence type="ECO:0000256" key="2">
    <source>
        <dbReference type="SAM" id="Phobius"/>
    </source>
</evidence>
<organism evidence="3 4">
    <name type="scientific">Maioricimonas rarisocia</name>
    <dbReference type="NCBI Taxonomy" id="2528026"/>
    <lineage>
        <taxon>Bacteria</taxon>
        <taxon>Pseudomonadati</taxon>
        <taxon>Planctomycetota</taxon>
        <taxon>Planctomycetia</taxon>
        <taxon>Planctomycetales</taxon>
        <taxon>Planctomycetaceae</taxon>
        <taxon>Maioricimonas</taxon>
    </lineage>
</organism>
<proteinExistence type="predicted"/>
<keyword evidence="2" id="KW-1133">Transmembrane helix</keyword>
<dbReference type="GO" id="GO:0016020">
    <property type="term" value="C:membrane"/>
    <property type="evidence" value="ECO:0007669"/>
    <property type="project" value="InterPro"/>
</dbReference>
<feature type="region of interest" description="Disordered" evidence="1">
    <location>
        <begin position="139"/>
        <end position="176"/>
    </location>
</feature>
<evidence type="ECO:0000313" key="4">
    <source>
        <dbReference type="Proteomes" id="UP000320496"/>
    </source>
</evidence>
<dbReference type="OrthoDB" id="9792788at2"/>
<dbReference type="KEGG" id="mri:Mal4_12690"/>
<keyword evidence="2" id="KW-0812">Transmembrane</keyword>
<dbReference type="PANTHER" id="PTHR35335">
    <property type="entry name" value="UPF0716 PROTEIN FXSA"/>
    <property type="match status" value="1"/>
</dbReference>
<dbReference type="Proteomes" id="UP000320496">
    <property type="component" value="Chromosome"/>
</dbReference>
<feature type="compositionally biased region" description="Polar residues" evidence="1">
    <location>
        <begin position="166"/>
        <end position="176"/>
    </location>
</feature>
<protein>
    <submittedName>
        <fullName evidence="3">Phage T7 F exclusion suppressor FxsA</fullName>
    </submittedName>
</protein>
<dbReference type="NCBIfam" id="NF008528">
    <property type="entry name" value="PRK11463.1-2"/>
    <property type="match status" value="1"/>
</dbReference>
<evidence type="ECO:0000256" key="1">
    <source>
        <dbReference type="SAM" id="MobiDB-lite"/>
    </source>
</evidence>
<dbReference type="RefSeq" id="WP_145367585.1">
    <property type="nucleotide sequence ID" value="NZ_CP036275.1"/>
</dbReference>
<dbReference type="AlphaFoldDB" id="A0A517Z3E7"/>
<dbReference type="InterPro" id="IPR007313">
    <property type="entry name" value="FxsA"/>
</dbReference>
<dbReference type="PANTHER" id="PTHR35335:SF1">
    <property type="entry name" value="UPF0716 PROTEIN FXSA"/>
    <property type="match status" value="1"/>
</dbReference>
<sequence length="176" mass="18409">MLIRLILLLTIVPIAELIVLLQVHHAVAEAFGTGVGLLVTVGSIAATGIAGAALARQQGLGVLRDLQQRLGRGEIPGQTITDGVLILIGAALLLTPGFLTDILGFSLLIPMSRAVWRRVLKQRFQRMVQSGNANVIFVTPTSSSTSEPAAGEPREPDIVGPAGNIPPQSSTGQDHS</sequence>
<feature type="transmembrane region" description="Helical" evidence="2">
    <location>
        <begin position="30"/>
        <end position="54"/>
    </location>
</feature>
<dbReference type="EMBL" id="CP036275">
    <property type="protein sequence ID" value="QDU36966.1"/>
    <property type="molecule type" value="Genomic_DNA"/>
</dbReference>
<feature type="transmembrane region" description="Helical" evidence="2">
    <location>
        <begin position="5"/>
        <end position="24"/>
    </location>
</feature>